<gene>
    <name evidence="2" type="ORF">GGR42_003325</name>
</gene>
<dbReference type="EMBL" id="JAATJJ010000002">
    <property type="protein sequence ID" value="NJB72834.1"/>
    <property type="molecule type" value="Genomic_DNA"/>
</dbReference>
<dbReference type="Proteomes" id="UP000590442">
    <property type="component" value="Unassembled WGS sequence"/>
</dbReference>
<keyword evidence="3" id="KW-1185">Reference proteome</keyword>
<protein>
    <recommendedName>
        <fullName evidence="1">DUF2268 domain-containing protein</fullName>
    </recommendedName>
</protein>
<name>A0A846R625_9FLAO</name>
<evidence type="ECO:0000313" key="2">
    <source>
        <dbReference type="EMBL" id="NJB72834.1"/>
    </source>
</evidence>
<comment type="caution">
    <text evidence="2">The sequence shown here is derived from an EMBL/GenBank/DDBJ whole genome shotgun (WGS) entry which is preliminary data.</text>
</comment>
<dbReference type="Pfam" id="PF10026">
    <property type="entry name" value="DUF2268"/>
    <property type="match status" value="1"/>
</dbReference>
<reference evidence="2 3" key="1">
    <citation type="submission" date="2020-03" db="EMBL/GenBank/DDBJ databases">
        <title>Genomic Encyclopedia of Type Strains, Phase IV (KMG-IV): sequencing the most valuable type-strain genomes for metagenomic binning, comparative biology and taxonomic classification.</title>
        <authorList>
            <person name="Goeker M."/>
        </authorList>
    </citation>
    <scope>NUCLEOTIDE SEQUENCE [LARGE SCALE GENOMIC DNA]</scope>
    <source>
        <strain evidence="2 3">DSM 29762</strain>
    </source>
</reference>
<dbReference type="InterPro" id="IPR018728">
    <property type="entry name" value="DUF2268"/>
</dbReference>
<sequence>MSLLKSLVLVVPLLLMSLFNSKANKFTISKPDIVFEENTNKFTQLQKQLIRKEIIMADKEVRNLLPNLPNDIKIMIEIVDWDLDVVGGVTGRTETNIPPFVAIQISNKFPGGIVAAVNAGLQSTIFHEFHHLSRGWAIKDNKFETGISIAMVNEGLAEVFSEEYTGVVFKENHVPEDVDAHVWVREILALPKDANYQKWMFEHPDGRTSIGYRAGNSLVKEVIANSGKSILELSELSPIEVIKLAGY</sequence>
<proteinExistence type="predicted"/>
<dbReference type="RefSeq" id="WP_167966332.1">
    <property type="nucleotide sequence ID" value="NZ_JAATJJ010000002.1"/>
</dbReference>
<dbReference type="AlphaFoldDB" id="A0A846R625"/>
<evidence type="ECO:0000259" key="1">
    <source>
        <dbReference type="Pfam" id="PF10026"/>
    </source>
</evidence>
<feature type="domain" description="DUF2268" evidence="1">
    <location>
        <begin position="120"/>
        <end position="243"/>
    </location>
</feature>
<evidence type="ECO:0000313" key="3">
    <source>
        <dbReference type="Proteomes" id="UP000590442"/>
    </source>
</evidence>
<accession>A0A846R625</accession>
<organism evidence="2 3">
    <name type="scientific">Saonia flava</name>
    <dbReference type="NCBI Taxonomy" id="523696"/>
    <lineage>
        <taxon>Bacteria</taxon>
        <taxon>Pseudomonadati</taxon>
        <taxon>Bacteroidota</taxon>
        <taxon>Flavobacteriia</taxon>
        <taxon>Flavobacteriales</taxon>
        <taxon>Flavobacteriaceae</taxon>
        <taxon>Saonia</taxon>
    </lineage>
</organism>